<proteinExistence type="predicted"/>
<evidence type="ECO:0000313" key="3">
    <source>
        <dbReference type="Proteomes" id="UP000826725"/>
    </source>
</evidence>
<gene>
    <name evidence="2" type="ORF">DGMP_24150</name>
</gene>
<dbReference type="Proteomes" id="UP000826725">
    <property type="component" value="Chromosome"/>
</dbReference>
<dbReference type="RefSeq" id="WP_228854145.1">
    <property type="nucleotide sequence ID" value="NZ_AP024086.1"/>
</dbReference>
<feature type="chain" id="PRO_5034375541" description="Double Cache domain-containing protein" evidence="1">
    <location>
        <begin position="23"/>
        <end position="124"/>
    </location>
</feature>
<evidence type="ECO:0000256" key="1">
    <source>
        <dbReference type="SAM" id="SignalP"/>
    </source>
</evidence>
<sequence>MKQMTVALFATIVLLFATGSWAVNKAEISENVNSVAAAINNGKAAGTFKSDTFTPYVFILEKEGKLLVHPSLAGESLKVKAPPVYAALAKATPEGVWVQYKWKGKTKNTYAKMTKNNLIIGSGY</sequence>
<organism evidence="2 3">
    <name type="scientific">Desulfomarina profundi</name>
    <dbReference type="NCBI Taxonomy" id="2772557"/>
    <lineage>
        <taxon>Bacteria</taxon>
        <taxon>Pseudomonadati</taxon>
        <taxon>Thermodesulfobacteriota</taxon>
        <taxon>Desulfobulbia</taxon>
        <taxon>Desulfobulbales</taxon>
        <taxon>Desulfobulbaceae</taxon>
        <taxon>Desulfomarina</taxon>
    </lineage>
</organism>
<keyword evidence="1" id="KW-0732">Signal</keyword>
<dbReference type="KEGG" id="dbk:DGMP_24150"/>
<dbReference type="EMBL" id="AP024086">
    <property type="protein sequence ID" value="BCL61722.1"/>
    <property type="molecule type" value="Genomic_DNA"/>
</dbReference>
<dbReference type="CDD" id="cd18774">
    <property type="entry name" value="PDC2_HK_sensor"/>
    <property type="match status" value="1"/>
</dbReference>
<evidence type="ECO:0008006" key="4">
    <source>
        <dbReference type="Google" id="ProtNLM"/>
    </source>
</evidence>
<dbReference type="AlphaFoldDB" id="A0A8D5FHH9"/>
<protein>
    <recommendedName>
        <fullName evidence="4">Double Cache domain-containing protein</fullName>
    </recommendedName>
</protein>
<evidence type="ECO:0000313" key="2">
    <source>
        <dbReference type="EMBL" id="BCL61722.1"/>
    </source>
</evidence>
<feature type="signal peptide" evidence="1">
    <location>
        <begin position="1"/>
        <end position="22"/>
    </location>
</feature>
<keyword evidence="3" id="KW-1185">Reference proteome</keyword>
<name>A0A8D5FHH9_9BACT</name>
<reference evidence="2" key="1">
    <citation type="submission" date="2020-09" db="EMBL/GenBank/DDBJ databases">
        <title>Desulfogranum mesoprofundum gen. nov., sp. nov., a novel mesophilic, sulfate-reducing chemolithoautotroph isolated from a deep-sea hydrothermal vent chimney in the Suiyo Seamount.</title>
        <authorList>
            <person name="Hashimoto Y."/>
            <person name="Nakagawa S."/>
        </authorList>
    </citation>
    <scope>NUCLEOTIDE SEQUENCE</scope>
    <source>
        <strain evidence="2">KT2</strain>
    </source>
</reference>
<accession>A0A8D5FHH9</accession>